<proteinExistence type="predicted"/>
<evidence type="ECO:0000313" key="1">
    <source>
        <dbReference type="EMBL" id="KAL2075989.1"/>
    </source>
</evidence>
<dbReference type="EMBL" id="JAZHXI010000001">
    <property type="protein sequence ID" value="KAL2075989.1"/>
    <property type="molecule type" value="Genomic_DNA"/>
</dbReference>
<accession>A0ABR4D1N0</accession>
<reference evidence="1 2" key="1">
    <citation type="journal article" date="2024" name="Commun. Biol.">
        <title>Comparative genomic analysis of thermophilic fungi reveals convergent evolutionary adaptations and gene losses.</title>
        <authorList>
            <person name="Steindorff A.S."/>
            <person name="Aguilar-Pontes M.V."/>
            <person name="Robinson A.J."/>
            <person name="Andreopoulos B."/>
            <person name="LaButti K."/>
            <person name="Kuo A."/>
            <person name="Mondo S."/>
            <person name="Riley R."/>
            <person name="Otillar R."/>
            <person name="Haridas S."/>
            <person name="Lipzen A."/>
            <person name="Grimwood J."/>
            <person name="Schmutz J."/>
            <person name="Clum A."/>
            <person name="Reid I.D."/>
            <person name="Moisan M.C."/>
            <person name="Butler G."/>
            <person name="Nguyen T.T.M."/>
            <person name="Dewar K."/>
            <person name="Conant G."/>
            <person name="Drula E."/>
            <person name="Henrissat B."/>
            <person name="Hansel C."/>
            <person name="Singer S."/>
            <person name="Hutchinson M.I."/>
            <person name="de Vries R.P."/>
            <person name="Natvig D.O."/>
            <person name="Powell A.J."/>
            <person name="Tsang A."/>
            <person name="Grigoriev I.V."/>
        </authorList>
    </citation>
    <scope>NUCLEOTIDE SEQUENCE [LARGE SCALE GENOMIC DNA]</scope>
    <source>
        <strain evidence="1 2">CBS 494.80</strain>
    </source>
</reference>
<gene>
    <name evidence="1" type="ORF">VTL71DRAFT_932</name>
</gene>
<comment type="caution">
    <text evidence="1">The sequence shown here is derived from an EMBL/GenBank/DDBJ whole genome shotgun (WGS) entry which is preliminary data.</text>
</comment>
<protein>
    <submittedName>
        <fullName evidence="1">Uncharacterized protein</fullName>
    </submittedName>
</protein>
<dbReference type="Proteomes" id="UP001595075">
    <property type="component" value="Unassembled WGS sequence"/>
</dbReference>
<organism evidence="1 2">
    <name type="scientific">Oculimacula yallundae</name>
    <dbReference type="NCBI Taxonomy" id="86028"/>
    <lineage>
        <taxon>Eukaryota</taxon>
        <taxon>Fungi</taxon>
        <taxon>Dikarya</taxon>
        <taxon>Ascomycota</taxon>
        <taxon>Pezizomycotina</taxon>
        <taxon>Leotiomycetes</taxon>
        <taxon>Helotiales</taxon>
        <taxon>Ploettnerulaceae</taxon>
        <taxon>Oculimacula</taxon>
    </lineage>
</organism>
<evidence type="ECO:0000313" key="2">
    <source>
        <dbReference type="Proteomes" id="UP001595075"/>
    </source>
</evidence>
<sequence length="125" mass="14858">MGSWSKEWGSLSKDPERLHRRIRRKMRMYLSKEHFVSQIQIREEKKGLIDKLGVPAVGLIDLGLRLQAADVEREGITSVKENKLYCLRLMKMTGLHWHRRRDAQQRQQQQQQCDVEESMRCVAKR</sequence>
<name>A0ABR4D1N0_9HELO</name>
<keyword evidence="2" id="KW-1185">Reference proteome</keyword>